<organism evidence="1 2">
    <name type="scientific">Luteibacter rhizovicinus DSM 16549</name>
    <dbReference type="NCBI Taxonomy" id="1440763"/>
    <lineage>
        <taxon>Bacteria</taxon>
        <taxon>Pseudomonadati</taxon>
        <taxon>Pseudomonadota</taxon>
        <taxon>Gammaproteobacteria</taxon>
        <taxon>Lysobacterales</taxon>
        <taxon>Rhodanobacteraceae</taxon>
        <taxon>Luteibacter</taxon>
    </lineage>
</organism>
<evidence type="ECO:0000313" key="2">
    <source>
        <dbReference type="Proteomes" id="UP000182987"/>
    </source>
</evidence>
<proteinExistence type="predicted"/>
<name>A0A0G9HF83_9GAMM</name>
<dbReference type="STRING" id="1440763.BJI69_15835"/>
<protein>
    <submittedName>
        <fullName evidence="1">Uncharacterized protein</fullName>
    </submittedName>
</protein>
<dbReference type="OrthoDB" id="5958677at2"/>
<accession>A0A0G9HF83</accession>
<dbReference type="EMBL" id="CP017480">
    <property type="protein sequence ID" value="APG05222.1"/>
    <property type="molecule type" value="Genomic_DNA"/>
</dbReference>
<reference evidence="2" key="1">
    <citation type="submission" date="2016-09" db="EMBL/GenBank/DDBJ databases">
        <authorList>
            <person name="Lysoe E."/>
        </authorList>
    </citation>
    <scope>NUCLEOTIDE SEQUENCE [LARGE SCALE GENOMIC DNA]</scope>
    <source>
        <strain evidence="2">LJ96T</strain>
    </source>
</reference>
<dbReference type="RefSeq" id="WP_046966742.1">
    <property type="nucleotide sequence ID" value="NZ_CP017480.1"/>
</dbReference>
<sequence>MKRLLLGGVLLALLLPLQATAQSAFGGTWKVDISKVQSSTKPTVVTLKGGEYSCNCTPPITIRADGADHAVTGHARFDTDAVKIVNDHTIVETAKKNGAVVNTRTTKVAADGKTATFESVSTRESGTTTVKGTLNRVAAGAAGSHAAAGSWVVGGYQSASEGVTTVTYKVDGDTISMNDPNGESYTARLDGKPVPYKGDPGTDTIAVKMVGSALEETAMLAGKTTSIATSTLSADGKTMTTVIHNVPANRDMTLVSMKQ</sequence>
<dbReference type="AlphaFoldDB" id="A0A0G9HF83"/>
<dbReference type="PATRIC" id="fig|1440763.5.peg.802"/>
<evidence type="ECO:0000313" key="1">
    <source>
        <dbReference type="EMBL" id="APG05222.1"/>
    </source>
</evidence>
<keyword evidence="2" id="KW-1185">Reference proteome</keyword>
<dbReference type="Proteomes" id="UP000182987">
    <property type="component" value="Chromosome"/>
</dbReference>
<dbReference type="KEGG" id="lrz:BJI69_15835"/>
<gene>
    <name evidence="1" type="ORF">BJI69_15835</name>
</gene>